<evidence type="ECO:0000313" key="1">
    <source>
        <dbReference type="EMBL" id="MBE2165359.1"/>
    </source>
</evidence>
<accession>A0ABR9NL47</accession>
<dbReference type="Proteomes" id="UP000619170">
    <property type="component" value="Unassembled WGS sequence"/>
</dbReference>
<dbReference type="RefSeq" id="WP_192834510.1">
    <property type="nucleotide sequence ID" value="NZ_JADAZL010000006.1"/>
</dbReference>
<reference evidence="1 2" key="1">
    <citation type="submission" date="2020-10" db="EMBL/GenBank/DDBJ databases">
        <authorList>
            <person name="Mohd Rani F."/>
        </authorList>
    </citation>
    <scope>NUCLEOTIDE SEQUENCE [LARGE SCALE GENOMIC DNA]</scope>
    <source>
        <strain evidence="1 2">AC1583</strain>
    </source>
</reference>
<organism evidence="1 2">
    <name type="scientific">Acinetobacter oleivorans</name>
    <dbReference type="NCBI Taxonomy" id="1148157"/>
    <lineage>
        <taxon>Bacteria</taxon>
        <taxon>Pseudomonadati</taxon>
        <taxon>Pseudomonadota</taxon>
        <taxon>Gammaproteobacteria</taxon>
        <taxon>Moraxellales</taxon>
        <taxon>Moraxellaceae</taxon>
        <taxon>Acinetobacter</taxon>
    </lineage>
</organism>
<dbReference type="EMBL" id="JADAZL010000006">
    <property type="protein sequence ID" value="MBE2165359.1"/>
    <property type="molecule type" value="Genomic_DNA"/>
</dbReference>
<gene>
    <name evidence="1" type="ORF">IIQ43_12575</name>
</gene>
<name>A0ABR9NL47_9GAMM</name>
<keyword evidence="2" id="KW-1185">Reference proteome</keyword>
<proteinExistence type="predicted"/>
<comment type="caution">
    <text evidence="1">The sequence shown here is derived from an EMBL/GenBank/DDBJ whole genome shotgun (WGS) entry which is preliminary data.</text>
</comment>
<reference evidence="2" key="2">
    <citation type="submission" date="2023-07" db="EMBL/GenBank/DDBJ databases">
        <title>Acinetobacter oleivorans assembled AC1583.</title>
        <authorList>
            <person name="Yeo C.C."/>
        </authorList>
    </citation>
    <scope>NUCLEOTIDE SEQUENCE [LARGE SCALE GENOMIC DNA]</scope>
    <source>
        <strain evidence="2">AC1583</strain>
    </source>
</reference>
<protein>
    <submittedName>
        <fullName evidence="1">Uncharacterized protein</fullName>
    </submittedName>
</protein>
<sequence>MTFEYQGQEYTLDPKKVKQNGSSYIYEDVFLCDDNNIIEVRYLGLVIVITTKQFPKFHNVHNRNKSVKPQFITSSQSAQIGFLNRVDSKLSSTSVNIVSLEVDEQLVLGFKDSGNVKFPYPKDQIIERLSNAIRQFLE</sequence>
<evidence type="ECO:0000313" key="2">
    <source>
        <dbReference type="Proteomes" id="UP000619170"/>
    </source>
</evidence>